<evidence type="ECO:0000313" key="2">
    <source>
        <dbReference type="Proteomes" id="UP000198828"/>
    </source>
</evidence>
<evidence type="ECO:0000313" key="1">
    <source>
        <dbReference type="EMBL" id="SDW48493.1"/>
    </source>
</evidence>
<protein>
    <submittedName>
        <fullName evidence="1">Uncharacterized protein</fullName>
    </submittedName>
</protein>
<sequence>MNIGDEANQIENNIARTVNISFPSDMPVLFFTTREDKVNEDKKKSNVTFYQTQLTDFPSSKTITYEGHHYLHWTHYKEISEQVNEFLKTFEGN</sequence>
<keyword evidence="2" id="KW-1185">Reference proteome</keyword>
<dbReference type="Gene3D" id="3.40.50.1820">
    <property type="entry name" value="alpha/beta hydrolase"/>
    <property type="match status" value="1"/>
</dbReference>
<dbReference type="Proteomes" id="UP000198828">
    <property type="component" value="Unassembled WGS sequence"/>
</dbReference>
<reference evidence="1 2" key="1">
    <citation type="submission" date="2016-10" db="EMBL/GenBank/DDBJ databases">
        <authorList>
            <person name="de Groot N.N."/>
        </authorList>
    </citation>
    <scope>NUCLEOTIDE SEQUENCE [LARGE SCALE GENOMIC DNA]</scope>
    <source>
        <strain evidence="1 2">DSM 23310</strain>
    </source>
</reference>
<dbReference type="AlphaFoldDB" id="A0A1H2TX20"/>
<accession>A0A1H2TX20</accession>
<dbReference type="EMBL" id="FNNG01000002">
    <property type="protein sequence ID" value="SDW48493.1"/>
    <property type="molecule type" value="Genomic_DNA"/>
</dbReference>
<organism evidence="1 2">
    <name type="scientific">Tepidimicrobium xylanilyticum</name>
    <dbReference type="NCBI Taxonomy" id="1123352"/>
    <lineage>
        <taxon>Bacteria</taxon>
        <taxon>Bacillati</taxon>
        <taxon>Bacillota</taxon>
        <taxon>Tissierellia</taxon>
        <taxon>Tissierellales</taxon>
        <taxon>Tepidimicrobiaceae</taxon>
        <taxon>Tepidimicrobium</taxon>
    </lineage>
</organism>
<dbReference type="InterPro" id="IPR029058">
    <property type="entry name" value="AB_hydrolase_fold"/>
</dbReference>
<name>A0A1H2TX20_9FIRM</name>
<proteinExistence type="predicted"/>
<gene>
    <name evidence="1" type="ORF">SAMN05660923_00834</name>
</gene>